<dbReference type="GO" id="GO:0090110">
    <property type="term" value="P:COPII-coated vesicle cargo loading"/>
    <property type="evidence" value="ECO:0007669"/>
    <property type="project" value="TreeGrafter"/>
</dbReference>
<dbReference type="Gene3D" id="3.40.20.10">
    <property type="entry name" value="Severin"/>
    <property type="match status" value="1"/>
</dbReference>
<dbReference type="GO" id="GO:0030127">
    <property type="term" value="C:COPII vesicle coat"/>
    <property type="evidence" value="ECO:0007669"/>
    <property type="project" value="InterPro"/>
</dbReference>
<dbReference type="InterPro" id="IPR006900">
    <property type="entry name" value="Sec23/24_helical_dom"/>
</dbReference>
<dbReference type="Proteomes" id="UP000515154">
    <property type="component" value="Unplaced"/>
</dbReference>
<keyword evidence="1" id="KW-0653">Protein transport</keyword>
<keyword evidence="1" id="KW-0479">Metal-binding</keyword>
<evidence type="ECO:0000313" key="4">
    <source>
        <dbReference type="RefSeq" id="XP_036355144.1"/>
    </source>
</evidence>
<keyword evidence="1" id="KW-0813">Transport</keyword>
<name>A0A7E6EIQ5_9MOLL</name>
<organism evidence="3 4">
    <name type="scientific">Octopus sinensis</name>
    <name type="common">East Asian common octopus</name>
    <dbReference type="NCBI Taxonomy" id="2607531"/>
    <lineage>
        <taxon>Eukaryota</taxon>
        <taxon>Metazoa</taxon>
        <taxon>Spiralia</taxon>
        <taxon>Lophotrochozoa</taxon>
        <taxon>Mollusca</taxon>
        <taxon>Cephalopoda</taxon>
        <taxon>Coleoidea</taxon>
        <taxon>Octopodiformes</taxon>
        <taxon>Octopoda</taxon>
        <taxon>Incirrata</taxon>
        <taxon>Octopodidae</taxon>
        <taxon>Octopus</taxon>
    </lineage>
</organism>
<keyword evidence="3" id="KW-1185">Reference proteome</keyword>
<comment type="function">
    <text evidence="1">Component of the coat protein complex II (COPII) which promotes the formation of transport vesicles from the endoplasmic reticulum (ER). The coat has two main functions, the physical deformation of the endoplasmic reticulum membrane into vesicles and the selection of cargo molecules.</text>
</comment>
<dbReference type="InterPro" id="IPR036180">
    <property type="entry name" value="Gelsolin-like_dom_sf"/>
</dbReference>
<comment type="subcellular location">
    <subcellularLocation>
        <location evidence="1">Cytoplasmic vesicle</location>
        <location evidence="1">COPII-coated vesicle membrane</location>
        <topology evidence="1">Peripheral membrane protein</topology>
        <orientation evidence="1">Cytoplasmic side</orientation>
    </subcellularLocation>
    <subcellularLocation>
        <location evidence="1">Endoplasmic reticulum membrane</location>
        <topology evidence="1">Peripheral membrane protein</topology>
        <orientation evidence="1">Cytoplasmic side</orientation>
    </subcellularLocation>
</comment>
<keyword evidence="1" id="KW-0931">ER-Golgi transport</keyword>
<sequence length="166" mass="19371">MVPQFVFHLRRSQFSRTSNNSPDETSYNRHIFMSENVTNSLIMIQPVLKSYSFLVTNNGIEFCVQNAPLDASSIKEDHVLLMDTFFSVLIYFGRAVAYYYDQQLHKRQEYSYLDKLFTVPLEDAKKILVGRFPVARLIQTRHDGSQERFLLNKVNPSRSSEDSYLV</sequence>
<keyword evidence="1" id="KW-0862">Zinc</keyword>
<dbReference type="InterPro" id="IPR036175">
    <property type="entry name" value="Sec23/24_helical_dom_sf"/>
</dbReference>
<dbReference type="AlphaFoldDB" id="A0A7E6EIQ5"/>
<dbReference type="KEGG" id="osn:115229572"/>
<protein>
    <recommendedName>
        <fullName evidence="1">Protein transport protein SEC23</fullName>
    </recommendedName>
</protein>
<evidence type="ECO:0000256" key="1">
    <source>
        <dbReference type="RuleBase" id="RU365030"/>
    </source>
</evidence>
<keyword evidence="1" id="KW-0472">Membrane</keyword>
<dbReference type="PANTHER" id="PTHR11141:SF0">
    <property type="entry name" value="PROTEIN TRANSPORT PROTEIN SEC23"/>
    <property type="match status" value="1"/>
</dbReference>
<dbReference type="PANTHER" id="PTHR11141">
    <property type="entry name" value="PROTEIN TRANSPORT PROTEIN SEC23"/>
    <property type="match status" value="1"/>
</dbReference>
<dbReference type="InterPro" id="IPR029006">
    <property type="entry name" value="ADF-H/Gelsolin-like_dom_sf"/>
</dbReference>
<reference evidence="4" key="1">
    <citation type="submission" date="2025-08" db="UniProtKB">
        <authorList>
            <consortium name="RefSeq"/>
        </authorList>
    </citation>
    <scope>IDENTIFICATION</scope>
</reference>
<dbReference type="SUPFAM" id="SSF81811">
    <property type="entry name" value="Helical domain of Sec23/24"/>
    <property type="match status" value="1"/>
</dbReference>
<dbReference type="GO" id="GO:0006886">
    <property type="term" value="P:intracellular protein transport"/>
    <property type="evidence" value="ECO:0007669"/>
    <property type="project" value="InterPro"/>
</dbReference>
<dbReference type="GO" id="GO:0070971">
    <property type="term" value="C:endoplasmic reticulum exit site"/>
    <property type="evidence" value="ECO:0007669"/>
    <property type="project" value="TreeGrafter"/>
</dbReference>
<evidence type="ECO:0000313" key="3">
    <source>
        <dbReference type="Proteomes" id="UP000515154"/>
    </source>
</evidence>
<dbReference type="GO" id="GO:0046872">
    <property type="term" value="F:metal ion binding"/>
    <property type="evidence" value="ECO:0007669"/>
    <property type="project" value="UniProtKB-KW"/>
</dbReference>
<evidence type="ECO:0000259" key="2">
    <source>
        <dbReference type="Pfam" id="PF04815"/>
    </source>
</evidence>
<accession>A0A7E6EIQ5</accession>
<keyword evidence="1" id="KW-0963">Cytoplasm</keyword>
<keyword evidence="1" id="KW-0968">Cytoplasmic vesicle</keyword>
<proteinExistence type="inferred from homology"/>
<comment type="similarity">
    <text evidence="1">Belongs to the SEC23/SEC24 family. SEC23 subfamily.</text>
</comment>
<feature type="domain" description="Sec23/Sec24 helical" evidence="2">
    <location>
        <begin position="1"/>
        <end position="41"/>
    </location>
</feature>
<dbReference type="GO" id="GO:0005096">
    <property type="term" value="F:GTPase activator activity"/>
    <property type="evidence" value="ECO:0007669"/>
    <property type="project" value="TreeGrafter"/>
</dbReference>
<keyword evidence="1" id="KW-0256">Endoplasmic reticulum</keyword>
<gene>
    <name evidence="4" type="primary">LOC115229572</name>
</gene>
<dbReference type="RefSeq" id="XP_036355144.1">
    <property type="nucleotide sequence ID" value="XM_036499251.1"/>
</dbReference>
<dbReference type="SUPFAM" id="SSF82754">
    <property type="entry name" value="C-terminal, gelsolin-like domain of Sec23/24"/>
    <property type="match status" value="1"/>
</dbReference>
<dbReference type="InterPro" id="IPR037364">
    <property type="entry name" value="Sec23"/>
</dbReference>
<dbReference type="Pfam" id="PF04815">
    <property type="entry name" value="Sec23_helical"/>
    <property type="match status" value="1"/>
</dbReference>
<dbReference type="GO" id="GO:0005789">
    <property type="term" value="C:endoplasmic reticulum membrane"/>
    <property type="evidence" value="ECO:0007669"/>
    <property type="project" value="UniProtKB-SubCell"/>
</dbReference>